<evidence type="ECO:0000256" key="3">
    <source>
        <dbReference type="ARBA" id="ARBA00012438"/>
    </source>
</evidence>
<dbReference type="InterPro" id="IPR004358">
    <property type="entry name" value="Sig_transdc_His_kin-like_C"/>
</dbReference>
<dbReference type="InterPro" id="IPR003660">
    <property type="entry name" value="HAMP_dom"/>
</dbReference>
<feature type="transmembrane region" description="Helical" evidence="10">
    <location>
        <begin position="182"/>
        <end position="206"/>
    </location>
</feature>
<evidence type="ECO:0000259" key="12">
    <source>
        <dbReference type="PROSITE" id="PS50885"/>
    </source>
</evidence>
<evidence type="ECO:0000313" key="13">
    <source>
        <dbReference type="EMBL" id="PPK73875.1"/>
    </source>
</evidence>
<dbReference type="SMART" id="SM00388">
    <property type="entry name" value="HisKA"/>
    <property type="match status" value="1"/>
</dbReference>
<dbReference type="Pfam" id="PF02518">
    <property type="entry name" value="HATPase_c"/>
    <property type="match status" value="1"/>
</dbReference>
<evidence type="ECO:0000256" key="8">
    <source>
        <dbReference type="ARBA" id="ARBA00022840"/>
    </source>
</evidence>
<comment type="subcellular location">
    <subcellularLocation>
        <location evidence="2">Membrane</location>
    </subcellularLocation>
</comment>
<keyword evidence="6" id="KW-0547">Nucleotide-binding</keyword>
<dbReference type="PANTHER" id="PTHR43065">
    <property type="entry name" value="SENSOR HISTIDINE KINASE"/>
    <property type="match status" value="1"/>
</dbReference>
<dbReference type="PROSITE" id="PS50109">
    <property type="entry name" value="HIS_KIN"/>
    <property type="match status" value="1"/>
</dbReference>
<evidence type="ECO:0000256" key="1">
    <source>
        <dbReference type="ARBA" id="ARBA00000085"/>
    </source>
</evidence>
<evidence type="ECO:0000256" key="6">
    <source>
        <dbReference type="ARBA" id="ARBA00022741"/>
    </source>
</evidence>
<keyword evidence="9" id="KW-0902">Two-component regulatory system</keyword>
<dbReference type="PRINTS" id="PR00344">
    <property type="entry name" value="BCTRLSENSOR"/>
</dbReference>
<dbReference type="Pfam" id="PF00672">
    <property type="entry name" value="HAMP"/>
    <property type="match status" value="1"/>
</dbReference>
<keyword evidence="10" id="KW-0812">Transmembrane</keyword>
<evidence type="ECO:0000313" key="14">
    <source>
        <dbReference type="Proteomes" id="UP000238071"/>
    </source>
</evidence>
<dbReference type="PANTHER" id="PTHR43065:SF10">
    <property type="entry name" value="PEROXIDE STRESS-ACTIVATED HISTIDINE KINASE MAK3"/>
    <property type="match status" value="1"/>
</dbReference>
<name>A0A2S6H8S7_9GAMM</name>
<organism evidence="13 14">
    <name type="scientific">Methylobacter tundripaludum</name>
    <dbReference type="NCBI Taxonomy" id="173365"/>
    <lineage>
        <taxon>Bacteria</taxon>
        <taxon>Pseudomonadati</taxon>
        <taxon>Pseudomonadota</taxon>
        <taxon>Gammaproteobacteria</taxon>
        <taxon>Methylococcales</taxon>
        <taxon>Methylococcaceae</taxon>
        <taxon>Methylobacter</taxon>
    </lineage>
</organism>
<gene>
    <name evidence="13" type="ORF">B0F88_101407</name>
</gene>
<evidence type="ECO:0000256" key="9">
    <source>
        <dbReference type="ARBA" id="ARBA00023012"/>
    </source>
</evidence>
<evidence type="ECO:0000256" key="4">
    <source>
        <dbReference type="ARBA" id="ARBA00022553"/>
    </source>
</evidence>
<dbReference type="PROSITE" id="PS50885">
    <property type="entry name" value="HAMP"/>
    <property type="match status" value="1"/>
</dbReference>
<reference evidence="13 14" key="1">
    <citation type="submission" date="2018-02" db="EMBL/GenBank/DDBJ databases">
        <title>Subsurface microbial communities from deep shales in Ohio and West Virginia, USA.</title>
        <authorList>
            <person name="Wrighton K."/>
        </authorList>
    </citation>
    <scope>NUCLEOTIDE SEQUENCE [LARGE SCALE GENOMIC DNA]</scope>
    <source>
        <strain evidence="13 14">OWC-G53F</strain>
    </source>
</reference>
<evidence type="ECO:0000256" key="2">
    <source>
        <dbReference type="ARBA" id="ARBA00004370"/>
    </source>
</evidence>
<dbReference type="GO" id="GO:0016020">
    <property type="term" value="C:membrane"/>
    <property type="evidence" value="ECO:0007669"/>
    <property type="project" value="UniProtKB-SubCell"/>
</dbReference>
<sequence length="507" mass="56935">MQKCCFLQHTGAECATMSIIYKLTLSLFALSLLVFGIYGTYQLRTEAQDLRDDVEQETRLLTYSLLISVGNALRDRQTEDVQELLQQIERLKPSIDVRIYIQNRTVIRSGAESLAWPEEVEQTLQQTALDGEMKQYYFPDDEPDFLILSLPFNKTSTSLQGNLAVVRSLQKMKEDLSKTKTYILWSFFSFVLFTSLLCFFLGHVYISRPLQKLRQAMQAFRNSTEPPEPLPVKGKDELSSVTQEFNRMTAELFSAYRRLDAEMQQGRQLQRALQEADKLITIGQLSAGLAHEIGSPLQIVNGRARALANCAEHPDDVRRLAEILVVQTDRITRIVQRLLEFARRSPPERVHCDVAVAIAEVLDMLRYEVRRRGIELSFTHPEQLPFMLTNRDGVQQIVLNLIGNALASIPDAGTITVDLSEAPLTRAIETVPALRLSVTDSGKGIAPEHVSQLFEPFFTTRGGQGGTGLGLAVVKAIITELRGTVVVESQPDKGSCFIVHLPLKETI</sequence>
<keyword evidence="7" id="KW-0418">Kinase</keyword>
<dbReference type="SMART" id="SM00387">
    <property type="entry name" value="HATPase_c"/>
    <property type="match status" value="1"/>
</dbReference>
<keyword evidence="5" id="KW-0808">Transferase</keyword>
<dbReference type="InterPro" id="IPR036890">
    <property type="entry name" value="HATPase_C_sf"/>
</dbReference>
<dbReference type="Gene3D" id="1.10.287.130">
    <property type="match status" value="1"/>
</dbReference>
<keyword evidence="8" id="KW-0067">ATP-binding</keyword>
<feature type="domain" description="HAMP" evidence="12">
    <location>
        <begin position="204"/>
        <end position="257"/>
    </location>
</feature>
<dbReference type="SUPFAM" id="SSF158472">
    <property type="entry name" value="HAMP domain-like"/>
    <property type="match status" value="1"/>
</dbReference>
<feature type="domain" description="Histidine kinase" evidence="11">
    <location>
        <begin position="288"/>
        <end position="505"/>
    </location>
</feature>
<dbReference type="InterPro" id="IPR036097">
    <property type="entry name" value="HisK_dim/P_sf"/>
</dbReference>
<keyword evidence="10" id="KW-0472">Membrane</keyword>
<proteinExistence type="predicted"/>
<evidence type="ECO:0000256" key="7">
    <source>
        <dbReference type="ARBA" id="ARBA00022777"/>
    </source>
</evidence>
<keyword evidence="14" id="KW-1185">Reference proteome</keyword>
<comment type="caution">
    <text evidence="13">The sequence shown here is derived from an EMBL/GenBank/DDBJ whole genome shotgun (WGS) entry which is preliminary data.</text>
</comment>
<evidence type="ECO:0000256" key="5">
    <source>
        <dbReference type="ARBA" id="ARBA00022679"/>
    </source>
</evidence>
<dbReference type="InterPro" id="IPR005467">
    <property type="entry name" value="His_kinase_dom"/>
</dbReference>
<dbReference type="SUPFAM" id="SSF55874">
    <property type="entry name" value="ATPase domain of HSP90 chaperone/DNA topoisomerase II/histidine kinase"/>
    <property type="match status" value="1"/>
</dbReference>
<dbReference type="SMART" id="SM00304">
    <property type="entry name" value="HAMP"/>
    <property type="match status" value="1"/>
</dbReference>
<dbReference type="GO" id="GO:0005524">
    <property type="term" value="F:ATP binding"/>
    <property type="evidence" value="ECO:0007669"/>
    <property type="project" value="UniProtKB-KW"/>
</dbReference>
<dbReference type="Pfam" id="PF00512">
    <property type="entry name" value="HisKA"/>
    <property type="match status" value="1"/>
</dbReference>
<dbReference type="GO" id="GO:0000155">
    <property type="term" value="F:phosphorelay sensor kinase activity"/>
    <property type="evidence" value="ECO:0007669"/>
    <property type="project" value="InterPro"/>
</dbReference>
<protein>
    <recommendedName>
        <fullName evidence="3">histidine kinase</fullName>
        <ecNumber evidence="3">2.7.13.3</ecNumber>
    </recommendedName>
</protein>
<dbReference type="Gene3D" id="3.30.565.10">
    <property type="entry name" value="Histidine kinase-like ATPase, C-terminal domain"/>
    <property type="match status" value="1"/>
</dbReference>
<keyword evidence="4" id="KW-0597">Phosphoprotein</keyword>
<dbReference type="AlphaFoldDB" id="A0A2S6H8S7"/>
<dbReference type="CDD" id="cd00082">
    <property type="entry name" value="HisKA"/>
    <property type="match status" value="1"/>
</dbReference>
<dbReference type="CDD" id="cd06225">
    <property type="entry name" value="HAMP"/>
    <property type="match status" value="1"/>
</dbReference>
<dbReference type="InterPro" id="IPR003661">
    <property type="entry name" value="HisK_dim/P_dom"/>
</dbReference>
<dbReference type="EMBL" id="PTIY01000001">
    <property type="protein sequence ID" value="PPK73875.1"/>
    <property type="molecule type" value="Genomic_DNA"/>
</dbReference>
<dbReference type="CDD" id="cd00075">
    <property type="entry name" value="HATPase"/>
    <property type="match status" value="1"/>
</dbReference>
<evidence type="ECO:0000256" key="10">
    <source>
        <dbReference type="SAM" id="Phobius"/>
    </source>
</evidence>
<keyword evidence="10" id="KW-1133">Transmembrane helix</keyword>
<comment type="catalytic activity">
    <reaction evidence="1">
        <text>ATP + protein L-histidine = ADP + protein N-phospho-L-histidine.</text>
        <dbReference type="EC" id="2.7.13.3"/>
    </reaction>
</comment>
<dbReference type="EC" id="2.7.13.3" evidence="3"/>
<accession>A0A2S6H8S7</accession>
<dbReference type="Proteomes" id="UP000238071">
    <property type="component" value="Unassembled WGS sequence"/>
</dbReference>
<dbReference type="InterPro" id="IPR003594">
    <property type="entry name" value="HATPase_dom"/>
</dbReference>
<feature type="transmembrane region" description="Helical" evidence="10">
    <location>
        <begin position="19"/>
        <end position="41"/>
    </location>
</feature>
<dbReference type="SUPFAM" id="SSF47384">
    <property type="entry name" value="Homodimeric domain of signal transducing histidine kinase"/>
    <property type="match status" value="1"/>
</dbReference>
<evidence type="ECO:0000259" key="11">
    <source>
        <dbReference type="PROSITE" id="PS50109"/>
    </source>
</evidence>
<dbReference type="Gene3D" id="6.10.340.10">
    <property type="match status" value="1"/>
</dbReference>